<name>A0A1T5F0J7_9SPHN</name>
<reference evidence="3" key="1">
    <citation type="submission" date="2017-02" db="EMBL/GenBank/DDBJ databases">
        <authorList>
            <person name="Varghese N."/>
            <person name="Submissions S."/>
        </authorList>
    </citation>
    <scope>NUCLEOTIDE SEQUENCE [LARGE SCALE GENOMIC DNA]</scope>
    <source>
        <strain evidence="3">UM2</strain>
    </source>
</reference>
<feature type="region of interest" description="Disordered" evidence="1">
    <location>
        <begin position="137"/>
        <end position="207"/>
    </location>
</feature>
<dbReference type="Proteomes" id="UP000189818">
    <property type="component" value="Unassembled WGS sequence"/>
</dbReference>
<evidence type="ECO:0000313" key="3">
    <source>
        <dbReference type="Proteomes" id="UP000189818"/>
    </source>
</evidence>
<organism evidence="2 3">
    <name type="scientific">Rhizorhabdus histidinilytica</name>
    <dbReference type="NCBI Taxonomy" id="439228"/>
    <lineage>
        <taxon>Bacteria</taxon>
        <taxon>Pseudomonadati</taxon>
        <taxon>Pseudomonadota</taxon>
        <taxon>Alphaproteobacteria</taxon>
        <taxon>Sphingomonadales</taxon>
        <taxon>Sphingomonadaceae</taxon>
        <taxon>Rhizorhabdus</taxon>
    </lineage>
</organism>
<dbReference type="STRING" id="439228.SAMN06295920_1081"/>
<evidence type="ECO:0000313" key="2">
    <source>
        <dbReference type="EMBL" id="SKB89500.1"/>
    </source>
</evidence>
<gene>
    <name evidence="2" type="ORF">SAMN06295920_1081</name>
</gene>
<feature type="compositionally biased region" description="Polar residues" evidence="1">
    <location>
        <begin position="197"/>
        <end position="207"/>
    </location>
</feature>
<proteinExistence type="predicted"/>
<keyword evidence="3" id="KW-1185">Reference proteome</keyword>
<dbReference type="AlphaFoldDB" id="A0A1T5F0J7"/>
<evidence type="ECO:0000256" key="1">
    <source>
        <dbReference type="SAM" id="MobiDB-lite"/>
    </source>
</evidence>
<dbReference type="RefSeq" id="WP_223811320.1">
    <property type="nucleotide sequence ID" value="NZ_FUYM01000008.1"/>
</dbReference>
<feature type="compositionally biased region" description="Low complexity" evidence="1">
    <location>
        <begin position="161"/>
        <end position="176"/>
    </location>
</feature>
<sequence length="207" mass="20792">MATQNQDGGPRAGSAFDSARKAFNDTAAGFTGQAEARARDYASQGKDRAVEALDNVASLVGDAASQVSEKLGDQYGGYIQQAADAVSGFATTLRDKDADELIDDARNVVRSSPAVAIAAAAAVGFLLARVVKSGLTPKEAAADADADPAAAPKPAARKSAPRPAAKPVAKATAKPRAAAKPKAPKAPLADTPIAETPATSDDTPPAA</sequence>
<protein>
    <submittedName>
        <fullName evidence="2">Uncharacterized protein</fullName>
    </submittedName>
</protein>
<dbReference type="EMBL" id="FUYM01000008">
    <property type="protein sequence ID" value="SKB89500.1"/>
    <property type="molecule type" value="Genomic_DNA"/>
</dbReference>
<accession>A0A1T5F0J7</accession>